<sequence length="192" mass="21560">MKLLEDKIVKEGQTIGEHILKVDHFLNHQLDIELLNAIGKAFKERFKEEHITKILTAEVSGIAIAAITAQHFKVPVVFAKKSESLNLDKETYEGHVYSYTKEKNYKIRVSKKYLLSDDRVLIIDDFLAKGEAIKGLWEIVESAGAYLVGAGVVIEKYFQGGGNKLREKGLNIQALASITSLKNGQITFLENR</sequence>
<dbReference type="GO" id="GO:0032265">
    <property type="term" value="P:XMP salvage"/>
    <property type="evidence" value="ECO:0007669"/>
    <property type="project" value="UniProtKB-UniRule"/>
</dbReference>
<gene>
    <name evidence="5" type="primary">xpt</name>
    <name evidence="8" type="ORF">FIM25_13735</name>
</gene>
<dbReference type="NCBIfam" id="NF006671">
    <property type="entry name" value="PRK09219.1"/>
    <property type="match status" value="1"/>
</dbReference>
<name>A0A5S5MDA5_9BACT</name>
<dbReference type="EMBL" id="VDMB01000022">
    <property type="protein sequence ID" value="TYT73697.1"/>
    <property type="molecule type" value="Genomic_DNA"/>
</dbReference>
<evidence type="ECO:0000256" key="1">
    <source>
        <dbReference type="ARBA" id="ARBA00022490"/>
    </source>
</evidence>
<dbReference type="CDD" id="cd06223">
    <property type="entry name" value="PRTases_typeI"/>
    <property type="match status" value="1"/>
</dbReference>
<dbReference type="GO" id="GO:0006166">
    <property type="term" value="P:purine ribonucleoside salvage"/>
    <property type="evidence" value="ECO:0007669"/>
    <property type="project" value="UniProtKB-KW"/>
</dbReference>
<comment type="subunit">
    <text evidence="5">Homodimer.</text>
</comment>
<dbReference type="OrthoDB" id="9790678at2"/>
<dbReference type="AlphaFoldDB" id="A0A5S5MDA5"/>
<dbReference type="GO" id="GO:0005737">
    <property type="term" value="C:cytoplasm"/>
    <property type="evidence" value="ECO:0007669"/>
    <property type="project" value="UniProtKB-SubCell"/>
</dbReference>
<keyword evidence="2 5" id="KW-0328">Glycosyltransferase</keyword>
<dbReference type="UniPathway" id="UPA00602">
    <property type="reaction ID" value="UER00658"/>
</dbReference>
<dbReference type="Pfam" id="PF00156">
    <property type="entry name" value="Pribosyltran"/>
    <property type="match status" value="1"/>
</dbReference>
<accession>A0A5S5MDA5</accession>
<dbReference type="Gene3D" id="3.40.50.2020">
    <property type="match status" value="1"/>
</dbReference>
<comment type="caution">
    <text evidence="8">The sequence shown here is derived from an EMBL/GenBank/DDBJ whole genome shotgun (WGS) entry which is preliminary data.</text>
</comment>
<evidence type="ECO:0000256" key="4">
    <source>
        <dbReference type="ARBA" id="ARBA00022726"/>
    </source>
</evidence>
<comment type="catalytic activity">
    <reaction evidence="5">
        <text>XMP + diphosphate = xanthine + 5-phospho-alpha-D-ribose 1-diphosphate</text>
        <dbReference type="Rhea" id="RHEA:10800"/>
        <dbReference type="ChEBI" id="CHEBI:17712"/>
        <dbReference type="ChEBI" id="CHEBI:33019"/>
        <dbReference type="ChEBI" id="CHEBI:57464"/>
        <dbReference type="ChEBI" id="CHEBI:58017"/>
        <dbReference type="EC" id="2.4.2.22"/>
    </reaction>
</comment>
<evidence type="ECO:0000256" key="2">
    <source>
        <dbReference type="ARBA" id="ARBA00022676"/>
    </source>
</evidence>
<feature type="binding site" evidence="5">
    <location>
        <position position="27"/>
    </location>
    <ligand>
        <name>xanthine</name>
        <dbReference type="ChEBI" id="CHEBI:17712"/>
    </ligand>
</feature>
<keyword evidence="1 5" id="KW-0963">Cytoplasm</keyword>
<dbReference type="HAMAP" id="MF_01184">
    <property type="entry name" value="XPRTase"/>
    <property type="match status" value="1"/>
</dbReference>
<dbReference type="InterPro" id="IPR010079">
    <property type="entry name" value="Xanthine_PRibTrfase"/>
</dbReference>
<feature type="binding site" evidence="5">
    <location>
        <begin position="128"/>
        <end position="132"/>
    </location>
    <ligand>
        <name>5-phospho-alpha-D-ribose 1-diphosphate</name>
        <dbReference type="ChEBI" id="CHEBI:58017"/>
    </ligand>
</feature>
<dbReference type="GO" id="GO:0046110">
    <property type="term" value="P:xanthine metabolic process"/>
    <property type="evidence" value="ECO:0007669"/>
    <property type="project" value="UniProtKB-UniRule"/>
</dbReference>
<keyword evidence="3 5" id="KW-0808">Transferase</keyword>
<evidence type="ECO:0000256" key="6">
    <source>
        <dbReference type="NCBIfam" id="TIGR01744"/>
    </source>
</evidence>
<dbReference type="PANTHER" id="PTHR43864">
    <property type="entry name" value="HYPOXANTHINE/GUANINE PHOSPHORIBOSYLTRANSFERASE"/>
    <property type="match status" value="1"/>
</dbReference>
<comment type="pathway">
    <text evidence="5">Purine metabolism; XMP biosynthesis via salvage pathway; XMP from xanthine: step 1/1.</text>
</comment>
<organism evidence="8 9">
    <name type="scientific">Desulfobotulus mexicanus</name>
    <dbReference type="NCBI Taxonomy" id="2586642"/>
    <lineage>
        <taxon>Bacteria</taxon>
        <taxon>Pseudomonadati</taxon>
        <taxon>Thermodesulfobacteriota</taxon>
        <taxon>Desulfobacteria</taxon>
        <taxon>Desulfobacterales</taxon>
        <taxon>Desulfobacteraceae</taxon>
        <taxon>Desulfobotulus</taxon>
    </lineage>
</organism>
<keyword evidence="9" id="KW-1185">Reference proteome</keyword>
<comment type="subcellular location">
    <subcellularLocation>
        <location evidence="5">Cytoplasm</location>
    </subcellularLocation>
</comment>
<dbReference type="SUPFAM" id="SSF53271">
    <property type="entry name" value="PRTase-like"/>
    <property type="match status" value="1"/>
</dbReference>
<evidence type="ECO:0000313" key="9">
    <source>
        <dbReference type="Proteomes" id="UP000321899"/>
    </source>
</evidence>
<dbReference type="NCBIfam" id="TIGR01744">
    <property type="entry name" value="XPRTase"/>
    <property type="match status" value="1"/>
</dbReference>
<evidence type="ECO:0000256" key="3">
    <source>
        <dbReference type="ARBA" id="ARBA00022679"/>
    </source>
</evidence>
<comment type="similarity">
    <text evidence="5">Belongs to the purine/pyrimidine phosphoribosyltransferase family. Xpt subfamily.</text>
</comment>
<reference evidence="8 9" key="1">
    <citation type="submission" date="2019-06" db="EMBL/GenBank/DDBJ databases">
        <title>Desulfobotulus mexicanus sp. nov., a novel sulfate-reducing bacterium isolated from the sediment of an alkaline crater lake in Mexico.</title>
        <authorList>
            <person name="Hirschler-Rea A."/>
        </authorList>
    </citation>
    <scope>NUCLEOTIDE SEQUENCE [LARGE SCALE GENOMIC DNA]</scope>
    <source>
        <strain evidence="8 9">PAR22N</strain>
    </source>
</reference>
<evidence type="ECO:0000259" key="7">
    <source>
        <dbReference type="Pfam" id="PF00156"/>
    </source>
</evidence>
<dbReference type="GO" id="GO:0000310">
    <property type="term" value="F:xanthine phosphoribosyltransferase activity"/>
    <property type="evidence" value="ECO:0007669"/>
    <property type="project" value="UniProtKB-UniRule"/>
</dbReference>
<feature type="binding site" evidence="5">
    <location>
        <position position="20"/>
    </location>
    <ligand>
        <name>xanthine</name>
        <dbReference type="ChEBI" id="CHEBI:17712"/>
    </ligand>
</feature>
<dbReference type="InterPro" id="IPR050118">
    <property type="entry name" value="Pur/Pyrimidine_PRTase"/>
</dbReference>
<dbReference type="InterPro" id="IPR000836">
    <property type="entry name" value="PRTase_dom"/>
</dbReference>
<dbReference type="InterPro" id="IPR029057">
    <property type="entry name" value="PRTase-like"/>
</dbReference>
<protein>
    <recommendedName>
        <fullName evidence="5 6">Xanthine phosphoribosyltransferase</fullName>
        <shortName evidence="5">XPRTase</shortName>
        <ecNumber evidence="5 6">2.4.2.22</ecNumber>
    </recommendedName>
</protein>
<comment type="function">
    <text evidence="5">Converts the preformed base xanthine, a product of nucleic acid breakdown, to xanthosine 5'-monophosphate (XMP), so it can be reused for RNA or DNA synthesis.</text>
</comment>
<proteinExistence type="inferred from homology"/>
<feature type="domain" description="Phosphoribosyltransferase" evidence="7">
    <location>
        <begin position="34"/>
        <end position="156"/>
    </location>
</feature>
<dbReference type="EC" id="2.4.2.22" evidence="5 6"/>
<evidence type="ECO:0000313" key="8">
    <source>
        <dbReference type="EMBL" id="TYT73697.1"/>
    </source>
</evidence>
<dbReference type="PANTHER" id="PTHR43864:SF1">
    <property type="entry name" value="XANTHINE PHOSPHORIBOSYLTRANSFERASE"/>
    <property type="match status" value="1"/>
</dbReference>
<dbReference type="RefSeq" id="WP_139450388.1">
    <property type="nucleotide sequence ID" value="NZ_VDMB01000022.1"/>
</dbReference>
<feature type="binding site" evidence="5">
    <location>
        <position position="156"/>
    </location>
    <ligand>
        <name>xanthine</name>
        <dbReference type="ChEBI" id="CHEBI:17712"/>
    </ligand>
</feature>
<evidence type="ECO:0000256" key="5">
    <source>
        <dbReference type="HAMAP-Rule" id="MF_01184"/>
    </source>
</evidence>
<keyword evidence="4 5" id="KW-0660">Purine salvage</keyword>
<dbReference type="Proteomes" id="UP000321899">
    <property type="component" value="Unassembled WGS sequence"/>
</dbReference>